<evidence type="ECO:0000256" key="1">
    <source>
        <dbReference type="SAM" id="Coils"/>
    </source>
</evidence>
<accession>A0ABZ2A9L7</accession>
<evidence type="ECO:0000313" key="3">
    <source>
        <dbReference type="Proteomes" id="UP001432209"/>
    </source>
</evidence>
<evidence type="ECO:0000313" key="2">
    <source>
        <dbReference type="EMBL" id="WUX55372.1"/>
    </source>
</evidence>
<sequence length="389" mass="42956">METLMSGEVRVDYGQMYVLSDPENDGGDLVAAFAGQEAGLCGAAVPGSLFLVTALHTGIVGLTVELHDDPPPLDPLWEEVVEVSFRPLSSRTSFVEWGGRAWRGLDLEQICHRVRYSARGMAEASIPNSWEPRRTEEPVDHYLLQFWPCSPASPARIVKRTTTRAASWHDWAGELPPPPIPKEVAEAERLAELERERERERERVETVVREWGGRMPSDRLRAVDGDVSGMVDLDVHLLHELDAAGPDVQRAVARLAARRACTVAGLAALDWVAPTLEALDRGGELPPPFDEPDRVSRLLSTDERVPLTVVNPTWHRTGISPPRMAVRAVFAAAEPDPLHAVIDALFAAAVTYDVDYGTFFDEVRSHVELGRRRAGEVGGRTEGRDSRHV</sequence>
<dbReference type="Proteomes" id="UP001432209">
    <property type="component" value="Chromosome"/>
</dbReference>
<name>A0ABZ2A9L7_STRNV</name>
<keyword evidence="1" id="KW-0175">Coiled coil</keyword>
<reference evidence="2" key="1">
    <citation type="submission" date="2022-10" db="EMBL/GenBank/DDBJ databases">
        <title>The complete genomes of actinobacterial strains from the NBC collection.</title>
        <authorList>
            <person name="Joergensen T.S."/>
            <person name="Alvarez Arevalo M."/>
            <person name="Sterndorff E.B."/>
            <person name="Faurdal D."/>
            <person name="Vuksanovic O."/>
            <person name="Mourched A.-S."/>
            <person name="Charusanti P."/>
            <person name="Shaw S."/>
            <person name="Blin K."/>
            <person name="Weber T."/>
        </authorList>
    </citation>
    <scope>NUCLEOTIDE SEQUENCE</scope>
    <source>
        <strain evidence="2">NBC_01432</strain>
    </source>
</reference>
<dbReference type="RefSeq" id="WP_329079140.1">
    <property type="nucleotide sequence ID" value="NZ_CP109495.1"/>
</dbReference>
<gene>
    <name evidence="2" type="ORF">OG442_29730</name>
</gene>
<proteinExistence type="predicted"/>
<organism evidence="2 3">
    <name type="scientific">Streptomyces niveus</name>
    <name type="common">Streptomyces spheroides</name>
    <dbReference type="NCBI Taxonomy" id="193462"/>
    <lineage>
        <taxon>Bacteria</taxon>
        <taxon>Bacillati</taxon>
        <taxon>Actinomycetota</taxon>
        <taxon>Actinomycetes</taxon>
        <taxon>Kitasatosporales</taxon>
        <taxon>Streptomycetaceae</taxon>
        <taxon>Streptomyces</taxon>
    </lineage>
</organism>
<keyword evidence="3" id="KW-1185">Reference proteome</keyword>
<protein>
    <recommendedName>
        <fullName evidence="4">PE-PGRS family protein</fullName>
    </recommendedName>
</protein>
<dbReference type="EMBL" id="CP109495">
    <property type="protein sequence ID" value="WUX55372.1"/>
    <property type="molecule type" value="Genomic_DNA"/>
</dbReference>
<feature type="coiled-coil region" evidence="1">
    <location>
        <begin position="183"/>
        <end position="210"/>
    </location>
</feature>
<evidence type="ECO:0008006" key="4">
    <source>
        <dbReference type="Google" id="ProtNLM"/>
    </source>
</evidence>